<keyword evidence="12" id="KW-0862">Zinc</keyword>
<comment type="caution">
    <text evidence="18">The sequence shown here is derived from an EMBL/GenBank/DDBJ whole genome shotgun (WGS) entry which is preliminary data.</text>
</comment>
<proteinExistence type="inferred from homology"/>
<protein>
    <recommendedName>
        <fullName evidence="4">Ubiquitin carboxyl-terminal hydrolase 14</fullName>
        <ecNumber evidence="3">3.4.19.12</ecNumber>
    </recommendedName>
    <alternativeName>
        <fullName evidence="13">Deubiquitinating enzyme 14</fullName>
    </alternativeName>
    <alternativeName>
        <fullName evidence="14">Ubiquitin thioesterase 14</fullName>
    </alternativeName>
    <alternativeName>
        <fullName evidence="15">Ubiquitin-specific-processing protease 14</fullName>
    </alternativeName>
</protein>
<dbReference type="EC" id="3.4.19.12" evidence="3"/>
<keyword evidence="7" id="KW-0677">Repeat</keyword>
<dbReference type="CDD" id="cd14385">
    <property type="entry name" value="UBA1_spUBP14_like"/>
    <property type="match status" value="1"/>
</dbReference>
<dbReference type="InterPro" id="IPR028889">
    <property type="entry name" value="USP"/>
</dbReference>
<gene>
    <name evidence="18" type="ORF">HK099_003820</name>
</gene>
<sequence>MLNKVLDSPLEVPFTLNLDAYRAKGIQENEEILPEDTASSEPAFNEELLNQLLQMGFPEIRCKKGLLATGNTSADSAMNWLFEHMDDADIDHPIIPNNNAGSQNFDENDVNSLVEMGFSNAQAKKALKETGNNVERAVTWLFSHTGDPMLEDDQLSSKTSNSVEIDSKPANYQLFSFISHKGTSTSCGHYVSHTLKVIDGKKVWVLFNDEKVVLVPEKEIQKSLREGYLYFYRRI</sequence>
<keyword evidence="5" id="KW-0645">Protease</keyword>
<dbReference type="Gene3D" id="3.90.70.10">
    <property type="entry name" value="Cysteine proteinases"/>
    <property type="match status" value="1"/>
</dbReference>
<accession>A0AAD5U1I9</accession>
<keyword evidence="8" id="KW-0863">Zinc-finger</keyword>
<keyword evidence="6" id="KW-0479">Metal-binding</keyword>
<evidence type="ECO:0000256" key="15">
    <source>
        <dbReference type="ARBA" id="ARBA00032096"/>
    </source>
</evidence>
<evidence type="ECO:0000256" key="13">
    <source>
        <dbReference type="ARBA" id="ARBA00029877"/>
    </source>
</evidence>
<dbReference type="FunFam" id="1.10.8.10:FF:000103">
    <property type="entry name" value="Ubiquitin carboxyl-terminal hydrolase"/>
    <property type="match status" value="1"/>
</dbReference>
<dbReference type="CDD" id="cd14386">
    <property type="entry name" value="UBA2_UBP5"/>
    <property type="match status" value="1"/>
</dbReference>
<dbReference type="GO" id="GO:0004843">
    <property type="term" value="F:cysteine-type deubiquitinase activity"/>
    <property type="evidence" value="ECO:0007669"/>
    <property type="project" value="UniProtKB-EC"/>
</dbReference>
<evidence type="ECO:0000256" key="10">
    <source>
        <dbReference type="ARBA" id="ARBA00022801"/>
    </source>
</evidence>
<dbReference type="InterPro" id="IPR038765">
    <property type="entry name" value="Papain-like_cys_pep_sf"/>
</dbReference>
<evidence type="ECO:0000256" key="9">
    <source>
        <dbReference type="ARBA" id="ARBA00022786"/>
    </source>
</evidence>
<evidence type="ECO:0000256" key="11">
    <source>
        <dbReference type="ARBA" id="ARBA00022807"/>
    </source>
</evidence>
<dbReference type="SUPFAM" id="SSF46934">
    <property type="entry name" value="UBA-like"/>
    <property type="match status" value="1"/>
</dbReference>
<dbReference type="Pfam" id="PF22562">
    <property type="entry name" value="UBA_7"/>
    <property type="match status" value="2"/>
</dbReference>
<dbReference type="PROSITE" id="PS50030">
    <property type="entry name" value="UBA"/>
    <property type="match status" value="2"/>
</dbReference>
<feature type="domain" description="UBA" evidence="16">
    <location>
        <begin position="104"/>
        <end position="144"/>
    </location>
</feature>
<evidence type="ECO:0000256" key="5">
    <source>
        <dbReference type="ARBA" id="ARBA00022670"/>
    </source>
</evidence>
<dbReference type="InterPro" id="IPR015940">
    <property type="entry name" value="UBA"/>
</dbReference>
<feature type="domain" description="USP" evidence="17">
    <location>
        <begin position="1"/>
        <end position="235"/>
    </location>
</feature>
<evidence type="ECO:0000313" key="18">
    <source>
        <dbReference type="EMBL" id="KAJ3221042.1"/>
    </source>
</evidence>
<dbReference type="EMBL" id="JADGJW010000256">
    <property type="protein sequence ID" value="KAJ3221042.1"/>
    <property type="molecule type" value="Genomic_DNA"/>
</dbReference>
<comment type="catalytic activity">
    <reaction evidence="1">
        <text>Thiol-dependent hydrolysis of ester, thioester, amide, peptide and isopeptide bonds formed by the C-terminal Gly of ubiquitin (a 76-residue protein attached to proteins as an intracellular targeting signal).</text>
        <dbReference type="EC" id="3.4.19.12"/>
    </reaction>
</comment>
<evidence type="ECO:0000259" key="16">
    <source>
        <dbReference type="PROSITE" id="PS50030"/>
    </source>
</evidence>
<keyword evidence="19" id="KW-1185">Reference proteome</keyword>
<evidence type="ECO:0000256" key="1">
    <source>
        <dbReference type="ARBA" id="ARBA00000707"/>
    </source>
</evidence>
<dbReference type="GO" id="GO:0008270">
    <property type="term" value="F:zinc ion binding"/>
    <property type="evidence" value="ECO:0007669"/>
    <property type="project" value="UniProtKB-KW"/>
</dbReference>
<dbReference type="PANTHER" id="PTHR46713">
    <property type="entry name" value="F13M7.16 PROTEIN"/>
    <property type="match status" value="1"/>
</dbReference>
<evidence type="ECO:0000256" key="4">
    <source>
        <dbReference type="ARBA" id="ARBA00014611"/>
    </source>
</evidence>
<dbReference type="InterPro" id="IPR018200">
    <property type="entry name" value="USP_CS"/>
</dbReference>
<keyword evidence="11" id="KW-0788">Thiol protease</keyword>
<evidence type="ECO:0000256" key="3">
    <source>
        <dbReference type="ARBA" id="ARBA00012759"/>
    </source>
</evidence>
<dbReference type="Gene3D" id="1.10.8.10">
    <property type="entry name" value="DNA helicase RuvA subunit, C-terminal domain"/>
    <property type="match status" value="2"/>
</dbReference>
<evidence type="ECO:0000256" key="12">
    <source>
        <dbReference type="ARBA" id="ARBA00022833"/>
    </source>
</evidence>
<dbReference type="Proteomes" id="UP001211065">
    <property type="component" value="Unassembled WGS sequence"/>
</dbReference>
<reference evidence="18" key="1">
    <citation type="submission" date="2020-05" db="EMBL/GenBank/DDBJ databases">
        <title>Phylogenomic resolution of chytrid fungi.</title>
        <authorList>
            <person name="Stajich J.E."/>
            <person name="Amses K."/>
            <person name="Simmons R."/>
            <person name="Seto K."/>
            <person name="Myers J."/>
            <person name="Bonds A."/>
            <person name="Quandt C.A."/>
            <person name="Barry K."/>
            <person name="Liu P."/>
            <person name="Grigoriev I."/>
            <person name="Longcore J.E."/>
            <person name="James T.Y."/>
        </authorList>
    </citation>
    <scope>NUCLEOTIDE SEQUENCE</scope>
    <source>
        <strain evidence="18">JEL0476</strain>
    </source>
</reference>
<evidence type="ECO:0000256" key="7">
    <source>
        <dbReference type="ARBA" id="ARBA00022737"/>
    </source>
</evidence>
<dbReference type="AlphaFoldDB" id="A0AAD5U1I9"/>
<keyword evidence="9" id="KW-0833">Ubl conjugation pathway</keyword>
<dbReference type="GO" id="GO:0016579">
    <property type="term" value="P:protein deubiquitination"/>
    <property type="evidence" value="ECO:0007669"/>
    <property type="project" value="InterPro"/>
</dbReference>
<comment type="similarity">
    <text evidence="2">Belongs to the peptidase C19 family.</text>
</comment>
<dbReference type="SMART" id="SM00165">
    <property type="entry name" value="UBA"/>
    <property type="match status" value="2"/>
</dbReference>
<dbReference type="PANTHER" id="PTHR46713:SF1">
    <property type="entry name" value="F13M7.16 PROTEIN"/>
    <property type="match status" value="1"/>
</dbReference>
<dbReference type="PROSITE" id="PS00973">
    <property type="entry name" value="USP_2"/>
    <property type="match status" value="1"/>
</dbReference>
<evidence type="ECO:0000256" key="6">
    <source>
        <dbReference type="ARBA" id="ARBA00022723"/>
    </source>
</evidence>
<name>A0AAD5U1I9_9FUNG</name>
<evidence type="ECO:0000313" key="19">
    <source>
        <dbReference type="Proteomes" id="UP001211065"/>
    </source>
</evidence>
<evidence type="ECO:0000259" key="17">
    <source>
        <dbReference type="PROSITE" id="PS50235"/>
    </source>
</evidence>
<dbReference type="InterPro" id="IPR009060">
    <property type="entry name" value="UBA-like_sf"/>
</dbReference>
<dbReference type="SUPFAM" id="SSF54001">
    <property type="entry name" value="Cysteine proteinases"/>
    <property type="match status" value="1"/>
</dbReference>
<organism evidence="18 19">
    <name type="scientific">Clydaea vesicula</name>
    <dbReference type="NCBI Taxonomy" id="447962"/>
    <lineage>
        <taxon>Eukaryota</taxon>
        <taxon>Fungi</taxon>
        <taxon>Fungi incertae sedis</taxon>
        <taxon>Chytridiomycota</taxon>
        <taxon>Chytridiomycota incertae sedis</taxon>
        <taxon>Chytridiomycetes</taxon>
        <taxon>Lobulomycetales</taxon>
        <taxon>Lobulomycetaceae</taxon>
        <taxon>Clydaea</taxon>
    </lineage>
</organism>
<feature type="domain" description="UBA" evidence="16">
    <location>
        <begin position="43"/>
        <end position="84"/>
    </location>
</feature>
<evidence type="ECO:0000256" key="2">
    <source>
        <dbReference type="ARBA" id="ARBA00009085"/>
    </source>
</evidence>
<dbReference type="FunFam" id="1.10.8.10:FF:000086">
    <property type="entry name" value="Ubiquitin carboxyl-terminal hydrolase"/>
    <property type="match status" value="1"/>
</dbReference>
<evidence type="ECO:0000256" key="8">
    <source>
        <dbReference type="ARBA" id="ARBA00022771"/>
    </source>
</evidence>
<evidence type="ECO:0000256" key="14">
    <source>
        <dbReference type="ARBA" id="ARBA00029889"/>
    </source>
</evidence>
<keyword evidence="10" id="KW-0378">Hydrolase</keyword>
<dbReference type="PROSITE" id="PS50235">
    <property type="entry name" value="USP_3"/>
    <property type="match status" value="1"/>
</dbReference>
<dbReference type="GO" id="GO:0006508">
    <property type="term" value="P:proteolysis"/>
    <property type="evidence" value="ECO:0007669"/>
    <property type="project" value="UniProtKB-KW"/>
</dbReference>